<dbReference type="SUPFAM" id="SSF51695">
    <property type="entry name" value="PLC-like phosphodiesterases"/>
    <property type="match status" value="1"/>
</dbReference>
<evidence type="ECO:0000313" key="2">
    <source>
        <dbReference type="EMBL" id="GMI31508.1"/>
    </source>
</evidence>
<reference evidence="2" key="1">
    <citation type="submission" date="2022-07" db="EMBL/GenBank/DDBJ databases">
        <title>Genome analysis of Parmales, a sister group of diatoms, reveals the evolutionary specialization of diatoms from phago-mixotrophs to photoautotrophs.</title>
        <authorList>
            <person name="Ban H."/>
            <person name="Sato S."/>
            <person name="Yoshikawa S."/>
            <person name="Kazumasa Y."/>
            <person name="Nakamura Y."/>
            <person name="Ichinomiya M."/>
            <person name="Saitoh K."/>
            <person name="Sato N."/>
            <person name="Blanc-Mathieu R."/>
            <person name="Endo H."/>
            <person name="Kuwata A."/>
            <person name="Ogata H."/>
        </authorList>
    </citation>
    <scope>NUCLEOTIDE SEQUENCE</scope>
</reference>
<dbReference type="GO" id="GO:0008081">
    <property type="term" value="F:phosphoric diester hydrolase activity"/>
    <property type="evidence" value="ECO:0007669"/>
    <property type="project" value="InterPro"/>
</dbReference>
<gene>
    <name evidence="2" type="ORF">TrRE_jg5214</name>
</gene>
<dbReference type="EMBL" id="BRXZ01007672">
    <property type="protein sequence ID" value="GMI31508.1"/>
    <property type="molecule type" value="Genomic_DNA"/>
</dbReference>
<accession>A0A9W7G113</accession>
<sequence length="1137" mass="123627">MKSHSSVTIVLAILIICVAPLMALFNVIKPAPLTSYGRGYDYLVHTRVRAVMGSCALVCFGIVLWGWNSYGLNGNAIEKMMSEVGFIAIFVGEQLGAAAGSLGTAIEQTSKINTDYAGSFSKNLDCPYSTSSCYENRDLWSGSLSKDPTDLATWYPYRYGGPPAQLKGDPLQCPDANGNVCDFMDPNVMNDKGCLFCVLQLQIFYQISHALAGYEEEGLIFSNNDEMEEMLKTANTESQNAESYGNLGEQMIASVMRIRMVLVYFMMQVSLIAAACCAAGAWRSKQRLIKSGGWCALIGLVIALFSYSINKPIAVVMETSVNAMVAVNDDMGSVGANATDMPLMQILAYCKSSDDSSGDDDEASFDLKFAADLAAMINPNATATSSSPAAVKDSIKLASATIFGLQTYFLSSPQLTTALGNGVDMLPIVNGLFAAVGNIISIIDCEVAYQVFERILVILQEDAVGSFNAIANAEISLCFVLTVIFFTSRFTAYVLDRPRKLWYCAETKRWFRFKAAYNAHIKLLEKKKSSMISNMMASFTHAVRPSFSCMNVAIEIAMSFHIFLFMLIPNALMAMSGNGFNGVKSYVPAVLLATAFIGLISTWGSTKGKCSASGAIFAVILAFFAAATCVLGAFENLVDTLDCLEIMDEAMTEVSEKKDACALAGDDVCEDASYAAALTAAQDGAGGLQCDFGSISEYAQGMIFSLVCFLLCLMAFFTGIAFLCARGHLVTDKVRKTMLKTSKNATAAGRSDALIESIGGKRTDGLDSDFQTDLVLRLKRLKGRWWFKYVTGTGALIGCILAGLLFKAAKDLVAEEDPVWKFIQCTDPNKCCNGLTSNCDKPINEVTFAGVHNSMSNAQDGWLSPNNFLPHIGALNAGYRGLMIDTFLYDGDFDSGTPQTLYACHGLCAFGKRTALAEFNHTKTWLDNNPNDLVVLFMENYGGKDASDATYDVFDTLGMNDMLVERNGDGTWPTMGESIENNKRIVMLKQNPDCIPGVDSKCPKGFMPMFPAFAGTANEDALGGAYDTPYSINERNDFYKDVPLEIFDDTILDGLEGRDSRGLEDPLNLFSANHFITSPVASPTFAHAINWDPFVSERIRGLEEAKKVRLNFVWVDFWSIGDAVKACQENNKIPVPE</sequence>
<feature type="transmembrane region" description="Helical" evidence="1">
    <location>
        <begin position="702"/>
        <end position="725"/>
    </location>
</feature>
<name>A0A9W7G113_9STRA</name>
<dbReference type="AlphaFoldDB" id="A0A9W7G113"/>
<proteinExistence type="predicted"/>
<feature type="transmembrane region" description="Helical" evidence="1">
    <location>
        <begin position="7"/>
        <end position="28"/>
    </location>
</feature>
<dbReference type="OrthoDB" id="191594at2759"/>
<keyword evidence="1" id="KW-0812">Transmembrane</keyword>
<dbReference type="Proteomes" id="UP001165082">
    <property type="component" value="Unassembled WGS sequence"/>
</dbReference>
<dbReference type="PANTHER" id="PTHR13593">
    <property type="match status" value="1"/>
</dbReference>
<keyword evidence="3" id="KW-1185">Reference proteome</keyword>
<protein>
    <submittedName>
        <fullName evidence="2">Uncharacterized protein</fullName>
    </submittedName>
</protein>
<feature type="transmembrane region" description="Helical" evidence="1">
    <location>
        <begin position="261"/>
        <end position="282"/>
    </location>
</feature>
<dbReference type="Pfam" id="PF26146">
    <property type="entry name" value="PI-PLC_X"/>
    <property type="match status" value="1"/>
</dbReference>
<evidence type="ECO:0000256" key="1">
    <source>
        <dbReference type="SAM" id="Phobius"/>
    </source>
</evidence>
<dbReference type="InterPro" id="IPR051057">
    <property type="entry name" value="PI-PLC_domain"/>
</dbReference>
<comment type="caution">
    <text evidence="2">The sequence shown here is derived from an EMBL/GenBank/DDBJ whole genome shotgun (WGS) entry which is preliminary data.</text>
</comment>
<feature type="transmembrane region" description="Helical" evidence="1">
    <location>
        <begin position="288"/>
        <end position="307"/>
    </location>
</feature>
<feature type="transmembrane region" description="Helical" evidence="1">
    <location>
        <begin position="552"/>
        <end position="573"/>
    </location>
</feature>
<feature type="transmembrane region" description="Helical" evidence="1">
    <location>
        <begin position="615"/>
        <end position="634"/>
    </location>
</feature>
<organism evidence="2 3">
    <name type="scientific">Triparma retinervis</name>
    <dbReference type="NCBI Taxonomy" id="2557542"/>
    <lineage>
        <taxon>Eukaryota</taxon>
        <taxon>Sar</taxon>
        <taxon>Stramenopiles</taxon>
        <taxon>Ochrophyta</taxon>
        <taxon>Bolidophyceae</taxon>
        <taxon>Parmales</taxon>
        <taxon>Triparmaceae</taxon>
        <taxon>Triparma</taxon>
    </lineage>
</organism>
<dbReference type="GO" id="GO:0006629">
    <property type="term" value="P:lipid metabolic process"/>
    <property type="evidence" value="ECO:0007669"/>
    <property type="project" value="InterPro"/>
</dbReference>
<evidence type="ECO:0000313" key="3">
    <source>
        <dbReference type="Proteomes" id="UP001165082"/>
    </source>
</evidence>
<dbReference type="InterPro" id="IPR017946">
    <property type="entry name" value="PLC-like_Pdiesterase_TIM-brl"/>
</dbReference>
<feature type="transmembrane region" description="Helical" evidence="1">
    <location>
        <begin position="585"/>
        <end position="603"/>
    </location>
</feature>
<feature type="transmembrane region" description="Helical" evidence="1">
    <location>
        <begin position="48"/>
        <end position="67"/>
    </location>
</feature>
<dbReference type="PANTHER" id="PTHR13593:SF140">
    <property type="entry name" value="PLC-LIKE PHOSPHODIESTERASE"/>
    <property type="match status" value="1"/>
</dbReference>
<dbReference type="Gene3D" id="3.20.20.190">
    <property type="entry name" value="Phosphatidylinositol (PI) phosphodiesterase"/>
    <property type="match status" value="1"/>
</dbReference>
<keyword evidence="1" id="KW-0472">Membrane</keyword>
<feature type="transmembrane region" description="Helical" evidence="1">
    <location>
        <begin position="786"/>
        <end position="806"/>
    </location>
</feature>
<keyword evidence="1" id="KW-1133">Transmembrane helix</keyword>